<reference evidence="3" key="2">
    <citation type="submission" date="2023-04" db="EMBL/GenBank/DDBJ databases">
        <authorList>
            <person name="Bruccoleri R.E."/>
            <person name="Oakeley E.J."/>
            <person name="Faust A.-M."/>
            <person name="Dessus-Babus S."/>
            <person name="Altorfer M."/>
            <person name="Burckhardt D."/>
            <person name="Oertli M."/>
            <person name="Naumann U."/>
            <person name="Petersen F."/>
            <person name="Wong J."/>
        </authorList>
    </citation>
    <scope>NUCLEOTIDE SEQUENCE</scope>
    <source>
        <strain evidence="3">GSM-AAB239-AS_SAM_17_03QT</strain>
        <tissue evidence="3">Leaf</tissue>
    </source>
</reference>
<dbReference type="PANTHER" id="PTHR42743:SF11">
    <property type="entry name" value="AMINODEOXYCHORISMATE LYASE"/>
    <property type="match status" value="1"/>
</dbReference>
<dbReference type="InterPro" id="IPR008045">
    <property type="entry name" value="MCM2"/>
</dbReference>
<keyword evidence="3" id="KW-0032">Aminotransferase</keyword>
<comment type="similarity">
    <text evidence="1">Belongs to the class-IV pyridoxal-phosphate-dependent aminotransferase family.</text>
</comment>
<keyword evidence="3" id="KW-0808">Transferase</keyword>
<dbReference type="EMBL" id="JANAVB010023800">
    <property type="protein sequence ID" value="KAJ6822877.1"/>
    <property type="molecule type" value="Genomic_DNA"/>
</dbReference>
<dbReference type="InterPro" id="IPR043131">
    <property type="entry name" value="BCAT-like_N"/>
</dbReference>
<feature type="compositionally biased region" description="Polar residues" evidence="2">
    <location>
        <begin position="23"/>
        <end position="40"/>
    </location>
</feature>
<dbReference type="SUPFAM" id="SSF144000">
    <property type="entry name" value="Oxysterol-binding protein-like"/>
    <property type="match status" value="1"/>
</dbReference>
<dbReference type="GO" id="GO:0008483">
    <property type="term" value="F:transaminase activity"/>
    <property type="evidence" value="ECO:0007669"/>
    <property type="project" value="UniProtKB-KW"/>
</dbReference>
<dbReference type="GO" id="GO:0042555">
    <property type="term" value="C:MCM complex"/>
    <property type="evidence" value="ECO:0007669"/>
    <property type="project" value="InterPro"/>
</dbReference>
<reference evidence="3" key="1">
    <citation type="journal article" date="2023" name="GigaByte">
        <title>Genome assembly of the bearded iris, Iris pallida Lam.</title>
        <authorList>
            <person name="Bruccoleri R.E."/>
            <person name="Oakeley E.J."/>
            <person name="Faust A.M.E."/>
            <person name="Altorfer M."/>
            <person name="Dessus-Babus S."/>
            <person name="Burckhardt D."/>
            <person name="Oertli M."/>
            <person name="Naumann U."/>
            <person name="Petersen F."/>
            <person name="Wong J."/>
        </authorList>
    </citation>
    <scope>NUCLEOTIDE SEQUENCE</scope>
    <source>
        <strain evidence="3">GSM-AAB239-AS_SAM_17_03QT</strain>
    </source>
</reference>
<feature type="compositionally biased region" description="Low complexity" evidence="2">
    <location>
        <begin position="11"/>
        <end position="22"/>
    </location>
</feature>
<dbReference type="Pfam" id="PF01237">
    <property type="entry name" value="Oxysterol_BP"/>
    <property type="match status" value="1"/>
</dbReference>
<dbReference type="AlphaFoldDB" id="A0AAX6G326"/>
<keyword evidence="4" id="KW-1185">Reference proteome</keyword>
<evidence type="ECO:0000256" key="2">
    <source>
        <dbReference type="SAM" id="MobiDB-lite"/>
    </source>
</evidence>
<organism evidence="3 4">
    <name type="scientific">Iris pallida</name>
    <name type="common">Sweet iris</name>
    <dbReference type="NCBI Taxonomy" id="29817"/>
    <lineage>
        <taxon>Eukaryota</taxon>
        <taxon>Viridiplantae</taxon>
        <taxon>Streptophyta</taxon>
        <taxon>Embryophyta</taxon>
        <taxon>Tracheophyta</taxon>
        <taxon>Spermatophyta</taxon>
        <taxon>Magnoliopsida</taxon>
        <taxon>Liliopsida</taxon>
        <taxon>Asparagales</taxon>
        <taxon>Iridaceae</taxon>
        <taxon>Iridoideae</taxon>
        <taxon>Irideae</taxon>
        <taxon>Iris</taxon>
    </lineage>
</organism>
<name>A0AAX6G326_IRIPA</name>
<proteinExistence type="inferred from homology"/>
<dbReference type="GO" id="GO:0006270">
    <property type="term" value="P:DNA replication initiation"/>
    <property type="evidence" value="ECO:0007669"/>
    <property type="project" value="InterPro"/>
</dbReference>
<dbReference type="PANTHER" id="PTHR42743">
    <property type="entry name" value="AMINO-ACID AMINOTRANSFERASE"/>
    <property type="match status" value="1"/>
</dbReference>
<gene>
    <name evidence="3" type="ORF">M6B38_385545</name>
</gene>
<sequence length="377" mass="42527">MAFHVQDDSENPSSSNPGSPTSAGFSTDRLSPNTSRTTDSFSDDEEAAVDPNIIPDDDATGDGDSDDEEEDGEDLFNDNYMDDYRRLGEQDQYESVGLDDSMEDERDLDQIMADRRAAEVELEGREARSGGGDRKLPRMLHDQEQSLPFYNMLRRHKMITIFPLGPSVPIPSLPVPTNEKLLSWVGDEILPRESVKVSVFDSVVQGGDAVWEGLRIYDGKIFKLDEHLDRLFDSAKALAFINVPNREEIKEAIFKTLIANGMFDNAHIRLTLTRGKKVSHHPPMSTGHAENKHFTYDITSKLRTKFLGNSFEVYPVGRTWVTLKRAGVVLDWCPPPTKVNNIIFGRTWIDSPGEMVMTNLTTGEKVVLYFQCLYVEW</sequence>
<comment type="caution">
    <text evidence="3">The sequence shown here is derived from an EMBL/GenBank/DDBJ whole genome shotgun (WGS) entry which is preliminary data.</text>
</comment>
<dbReference type="GO" id="GO:0046394">
    <property type="term" value="P:carboxylic acid biosynthetic process"/>
    <property type="evidence" value="ECO:0007669"/>
    <property type="project" value="UniProtKB-ARBA"/>
</dbReference>
<dbReference type="Proteomes" id="UP001140949">
    <property type="component" value="Unassembled WGS sequence"/>
</dbReference>
<dbReference type="GO" id="GO:0008289">
    <property type="term" value="F:lipid binding"/>
    <property type="evidence" value="ECO:0007669"/>
    <property type="project" value="InterPro"/>
</dbReference>
<protein>
    <submittedName>
        <fullName evidence="3">Branched-chain-amino-acid aminotransferase-like protein 2 isoform X1</fullName>
    </submittedName>
</protein>
<dbReference type="Pfam" id="PF12619">
    <property type="entry name" value="MCM2_N"/>
    <property type="match status" value="1"/>
</dbReference>
<dbReference type="GO" id="GO:0003677">
    <property type="term" value="F:DNA binding"/>
    <property type="evidence" value="ECO:0007669"/>
    <property type="project" value="InterPro"/>
</dbReference>
<evidence type="ECO:0000256" key="1">
    <source>
        <dbReference type="ARBA" id="ARBA00009320"/>
    </source>
</evidence>
<feature type="region of interest" description="Disordered" evidence="2">
    <location>
        <begin position="1"/>
        <end position="79"/>
    </location>
</feature>
<dbReference type="GO" id="GO:0005634">
    <property type="term" value="C:nucleus"/>
    <property type="evidence" value="ECO:0007669"/>
    <property type="project" value="InterPro"/>
</dbReference>
<evidence type="ECO:0000313" key="4">
    <source>
        <dbReference type="Proteomes" id="UP001140949"/>
    </source>
</evidence>
<dbReference type="SUPFAM" id="SSF56752">
    <property type="entry name" value="D-aminoacid aminotransferase-like PLP-dependent enzymes"/>
    <property type="match status" value="1"/>
</dbReference>
<dbReference type="InterPro" id="IPR000648">
    <property type="entry name" value="Oxysterol-bd"/>
</dbReference>
<dbReference type="GO" id="GO:0005524">
    <property type="term" value="F:ATP binding"/>
    <property type="evidence" value="ECO:0007669"/>
    <property type="project" value="InterPro"/>
</dbReference>
<evidence type="ECO:0000313" key="3">
    <source>
        <dbReference type="EMBL" id="KAJ6822877.1"/>
    </source>
</evidence>
<accession>A0AAX6G326</accession>
<dbReference type="Gene3D" id="2.40.160.120">
    <property type="match status" value="1"/>
</dbReference>
<dbReference type="InterPro" id="IPR037239">
    <property type="entry name" value="OSBP_sf"/>
</dbReference>
<dbReference type="Gene3D" id="3.30.470.10">
    <property type="match status" value="1"/>
</dbReference>
<dbReference type="FunFam" id="3.30.470.10:FF:000010">
    <property type="entry name" value="Branched-chain-amino-acid aminotransferase-like protein 1"/>
    <property type="match status" value="1"/>
</dbReference>
<dbReference type="InterPro" id="IPR050571">
    <property type="entry name" value="Class-IV_PLP-Dep_Aminotrnsfr"/>
</dbReference>
<feature type="compositionally biased region" description="Acidic residues" evidence="2">
    <location>
        <begin position="55"/>
        <end position="76"/>
    </location>
</feature>
<dbReference type="InterPro" id="IPR036038">
    <property type="entry name" value="Aminotransferase-like"/>
</dbReference>